<evidence type="ECO:0000256" key="3">
    <source>
        <dbReference type="ARBA" id="ARBA00022792"/>
    </source>
</evidence>
<accession>A0A7J7J5C9</accession>
<dbReference type="OrthoDB" id="6092122at2759"/>
<proteinExistence type="inferred from homology"/>
<sequence>MDRLSGRIVGSSSKSAYSPKKPDGKLVWEKLPRDVFAFRFTVLLCAGGMALLANTYYKMAYGIKPES</sequence>
<evidence type="ECO:0000313" key="8">
    <source>
        <dbReference type="EMBL" id="KAF6021352.1"/>
    </source>
</evidence>
<dbReference type="GO" id="GO:0006123">
    <property type="term" value="P:mitochondrial electron transport, cytochrome c to oxygen"/>
    <property type="evidence" value="ECO:0007669"/>
    <property type="project" value="InterPro"/>
</dbReference>
<keyword evidence="5 7" id="KW-0472">Membrane</keyword>
<evidence type="ECO:0000256" key="7">
    <source>
        <dbReference type="SAM" id="Phobius"/>
    </source>
</evidence>
<comment type="caution">
    <text evidence="8">The sequence shown here is derived from an EMBL/GenBank/DDBJ whole genome shotgun (WGS) entry which is preliminary data.</text>
</comment>
<keyword evidence="7" id="KW-1133">Transmembrane helix</keyword>
<protein>
    <submittedName>
        <fullName evidence="8">Uncharacterized protein</fullName>
    </submittedName>
</protein>
<keyword evidence="3" id="KW-0999">Mitochondrion inner membrane</keyword>
<name>A0A7J7J5C9_BUGNE</name>
<dbReference type="GO" id="GO:0045277">
    <property type="term" value="C:respiratory chain complex IV"/>
    <property type="evidence" value="ECO:0007669"/>
    <property type="project" value="InterPro"/>
</dbReference>
<evidence type="ECO:0000256" key="1">
    <source>
        <dbReference type="ARBA" id="ARBA00004273"/>
    </source>
</evidence>
<evidence type="ECO:0000256" key="5">
    <source>
        <dbReference type="ARBA" id="ARBA00023136"/>
    </source>
</evidence>
<evidence type="ECO:0000256" key="6">
    <source>
        <dbReference type="SAM" id="MobiDB-lite"/>
    </source>
</evidence>
<keyword evidence="7" id="KW-0812">Transmembrane</keyword>
<keyword evidence="9" id="KW-1185">Reference proteome</keyword>
<dbReference type="Proteomes" id="UP000593567">
    <property type="component" value="Unassembled WGS sequence"/>
</dbReference>
<organism evidence="8 9">
    <name type="scientific">Bugula neritina</name>
    <name type="common">Brown bryozoan</name>
    <name type="synonym">Sertularia neritina</name>
    <dbReference type="NCBI Taxonomy" id="10212"/>
    <lineage>
        <taxon>Eukaryota</taxon>
        <taxon>Metazoa</taxon>
        <taxon>Spiralia</taxon>
        <taxon>Lophotrochozoa</taxon>
        <taxon>Bryozoa</taxon>
        <taxon>Gymnolaemata</taxon>
        <taxon>Cheilostomatida</taxon>
        <taxon>Flustrina</taxon>
        <taxon>Buguloidea</taxon>
        <taxon>Bugulidae</taxon>
        <taxon>Bugula</taxon>
    </lineage>
</organism>
<dbReference type="Gene3D" id="4.10.91.10">
    <property type="entry name" value="Cytochrome c oxidase, subunit VIIa"/>
    <property type="match status" value="1"/>
</dbReference>
<evidence type="ECO:0000313" key="9">
    <source>
        <dbReference type="Proteomes" id="UP000593567"/>
    </source>
</evidence>
<dbReference type="EMBL" id="VXIV02003059">
    <property type="protein sequence ID" value="KAF6021352.1"/>
    <property type="molecule type" value="Genomic_DNA"/>
</dbReference>
<dbReference type="AlphaFoldDB" id="A0A7J7J5C9"/>
<keyword evidence="4" id="KW-0496">Mitochondrion</keyword>
<dbReference type="InterPro" id="IPR036539">
    <property type="entry name" value="Cyt_c_oxidase_su7a_sf"/>
</dbReference>
<feature type="region of interest" description="Disordered" evidence="6">
    <location>
        <begin position="1"/>
        <end position="24"/>
    </location>
</feature>
<evidence type="ECO:0000256" key="4">
    <source>
        <dbReference type="ARBA" id="ARBA00023128"/>
    </source>
</evidence>
<feature type="transmembrane region" description="Helical" evidence="7">
    <location>
        <begin position="36"/>
        <end position="57"/>
    </location>
</feature>
<dbReference type="GO" id="GO:0005743">
    <property type="term" value="C:mitochondrial inner membrane"/>
    <property type="evidence" value="ECO:0007669"/>
    <property type="project" value="UniProtKB-SubCell"/>
</dbReference>
<gene>
    <name evidence="8" type="ORF">EB796_020340</name>
</gene>
<evidence type="ECO:0000256" key="2">
    <source>
        <dbReference type="ARBA" id="ARBA00009331"/>
    </source>
</evidence>
<comment type="subcellular location">
    <subcellularLocation>
        <location evidence="1">Mitochondrion inner membrane</location>
    </subcellularLocation>
</comment>
<comment type="similarity">
    <text evidence="2">Belongs to the cytochrome c oxidase VIIa family.</text>
</comment>
<reference evidence="8" key="1">
    <citation type="submission" date="2020-06" db="EMBL/GenBank/DDBJ databases">
        <title>Draft genome of Bugula neritina, a colonial animal packing powerful symbionts and potential medicines.</title>
        <authorList>
            <person name="Rayko M."/>
        </authorList>
    </citation>
    <scope>NUCLEOTIDE SEQUENCE [LARGE SCALE GENOMIC DNA]</scope>
    <source>
        <strain evidence="8">Kwan_BN1</strain>
    </source>
</reference>